<dbReference type="AlphaFoldDB" id="A0A2T3MUR8"/>
<evidence type="ECO:0000256" key="1">
    <source>
        <dbReference type="ARBA" id="ARBA00008490"/>
    </source>
</evidence>
<organism evidence="4 5">
    <name type="scientific">Photobacterium lipolyticum</name>
    <dbReference type="NCBI Taxonomy" id="266810"/>
    <lineage>
        <taxon>Bacteria</taxon>
        <taxon>Pseudomonadati</taxon>
        <taxon>Pseudomonadota</taxon>
        <taxon>Gammaproteobacteria</taxon>
        <taxon>Vibrionales</taxon>
        <taxon>Vibrionaceae</taxon>
        <taxon>Photobacterium</taxon>
    </lineage>
</organism>
<feature type="signal peptide" evidence="3">
    <location>
        <begin position="1"/>
        <end position="21"/>
    </location>
</feature>
<comment type="similarity">
    <text evidence="1 3">Belongs to the UPF0319 family.</text>
</comment>
<keyword evidence="5" id="KW-1185">Reference proteome</keyword>
<accession>A0A2T3MUR8</accession>
<reference evidence="4 5" key="1">
    <citation type="submission" date="2018-03" db="EMBL/GenBank/DDBJ databases">
        <title>Whole genome sequencing of Histamine producing bacteria.</title>
        <authorList>
            <person name="Butler K."/>
        </authorList>
    </citation>
    <scope>NUCLEOTIDE SEQUENCE [LARGE SCALE GENOMIC DNA]</scope>
    <source>
        <strain evidence="4 5">DSM 16190</strain>
    </source>
</reference>
<dbReference type="HAMAP" id="MF_00789">
    <property type="entry name" value="UPF0319"/>
    <property type="match status" value="1"/>
</dbReference>
<protein>
    <recommendedName>
        <fullName evidence="3">UPF0319 protein C9I89_16375</fullName>
    </recommendedName>
</protein>
<dbReference type="Proteomes" id="UP000240904">
    <property type="component" value="Unassembled WGS sequence"/>
</dbReference>
<dbReference type="PANTHER" id="PTHR38108:SF1">
    <property type="entry name" value="UPF0319 PROTEIN YCCT"/>
    <property type="match status" value="1"/>
</dbReference>
<name>A0A2T3MUR8_9GAMM</name>
<evidence type="ECO:0000256" key="3">
    <source>
        <dbReference type="HAMAP-Rule" id="MF_00789"/>
    </source>
</evidence>
<evidence type="ECO:0000313" key="4">
    <source>
        <dbReference type="EMBL" id="PSW03709.1"/>
    </source>
</evidence>
<evidence type="ECO:0000313" key="5">
    <source>
        <dbReference type="Proteomes" id="UP000240904"/>
    </source>
</evidence>
<dbReference type="InterPro" id="IPR018635">
    <property type="entry name" value="UPF0319"/>
</dbReference>
<dbReference type="RefSeq" id="WP_107284400.1">
    <property type="nucleotide sequence ID" value="NZ_PYMC01000013.1"/>
</dbReference>
<gene>
    <name evidence="4" type="ORF">C9I89_16375</name>
</gene>
<comment type="caution">
    <text evidence="4">The sequence shown here is derived from an EMBL/GenBank/DDBJ whole genome shotgun (WGS) entry which is preliminary data.</text>
</comment>
<sequence precursor="true">MKLRTAILALTACGLSFPSLADMNIDLPDSAELILVNGVKAEGNDTLTLKNGQNQIAFRYDDGFRENGEYSLFRSDVVIMTFTGIDTHYSLTLPKLRSSLEGREFNRKPALTLTDKSGTPVTFEQGKLMKNGMQLGRDFEAEIAAYNQTSQPAAVAAISLQATSQLATNINTNTANQAQGENVAENMLNYWYEQADEATRIRFKSRINQP</sequence>
<dbReference type="OrthoDB" id="7058190at2"/>
<feature type="chain" id="PRO_5015790542" description="UPF0319 protein C9I89_16375" evidence="3">
    <location>
        <begin position="22"/>
        <end position="210"/>
    </location>
</feature>
<proteinExistence type="inferred from homology"/>
<dbReference type="EMBL" id="PYMC01000013">
    <property type="protein sequence ID" value="PSW03709.1"/>
    <property type="molecule type" value="Genomic_DNA"/>
</dbReference>
<dbReference type="PANTHER" id="PTHR38108">
    <property type="entry name" value="UPF0319 PROTEIN YCCT"/>
    <property type="match status" value="1"/>
</dbReference>
<keyword evidence="2 3" id="KW-0732">Signal</keyword>
<evidence type="ECO:0000256" key="2">
    <source>
        <dbReference type="ARBA" id="ARBA00022729"/>
    </source>
</evidence>
<dbReference type="Pfam" id="PF09829">
    <property type="entry name" value="DUF2057"/>
    <property type="match status" value="1"/>
</dbReference>